<dbReference type="Proteomes" id="UP000241769">
    <property type="component" value="Unassembled WGS sequence"/>
</dbReference>
<evidence type="ECO:0000256" key="2">
    <source>
        <dbReference type="SAM" id="Phobius"/>
    </source>
</evidence>
<organism evidence="3 4">
    <name type="scientific">Planoprotostelium fungivorum</name>
    <dbReference type="NCBI Taxonomy" id="1890364"/>
    <lineage>
        <taxon>Eukaryota</taxon>
        <taxon>Amoebozoa</taxon>
        <taxon>Evosea</taxon>
        <taxon>Variosea</taxon>
        <taxon>Cavosteliida</taxon>
        <taxon>Cavosteliaceae</taxon>
        <taxon>Planoprotostelium</taxon>
    </lineage>
</organism>
<keyword evidence="2" id="KW-1133">Transmembrane helix</keyword>
<feature type="transmembrane region" description="Helical" evidence="2">
    <location>
        <begin position="56"/>
        <end position="77"/>
    </location>
</feature>
<keyword evidence="4" id="KW-1185">Reference proteome</keyword>
<keyword evidence="2" id="KW-0472">Membrane</keyword>
<feature type="compositionally biased region" description="Acidic residues" evidence="1">
    <location>
        <begin position="1"/>
        <end position="11"/>
    </location>
</feature>
<proteinExistence type="predicted"/>
<reference evidence="3 4" key="1">
    <citation type="journal article" date="2018" name="Genome Biol. Evol.">
        <title>Multiple Roots of Fruiting Body Formation in Amoebozoa.</title>
        <authorList>
            <person name="Hillmann F."/>
            <person name="Forbes G."/>
            <person name="Novohradska S."/>
            <person name="Ferling I."/>
            <person name="Riege K."/>
            <person name="Groth M."/>
            <person name="Westermann M."/>
            <person name="Marz M."/>
            <person name="Spaller T."/>
            <person name="Winckler T."/>
            <person name="Schaap P."/>
            <person name="Glockner G."/>
        </authorList>
    </citation>
    <scope>NUCLEOTIDE SEQUENCE [LARGE SCALE GENOMIC DNA]</scope>
    <source>
        <strain evidence="3 4">Jena</strain>
    </source>
</reference>
<feature type="transmembrane region" description="Helical" evidence="2">
    <location>
        <begin position="127"/>
        <end position="147"/>
    </location>
</feature>
<feature type="compositionally biased region" description="Basic and acidic residues" evidence="1">
    <location>
        <begin position="12"/>
        <end position="25"/>
    </location>
</feature>
<evidence type="ECO:0000256" key="1">
    <source>
        <dbReference type="SAM" id="MobiDB-lite"/>
    </source>
</evidence>
<evidence type="ECO:0000313" key="3">
    <source>
        <dbReference type="EMBL" id="PRP83505.1"/>
    </source>
</evidence>
<evidence type="ECO:0008006" key="5">
    <source>
        <dbReference type="Google" id="ProtNLM"/>
    </source>
</evidence>
<feature type="transmembrane region" description="Helical" evidence="2">
    <location>
        <begin position="268"/>
        <end position="289"/>
    </location>
</feature>
<dbReference type="AlphaFoldDB" id="A0A2P6NHR9"/>
<keyword evidence="2" id="KW-0812">Transmembrane</keyword>
<dbReference type="InParanoid" id="A0A2P6NHR9"/>
<feature type="transmembrane region" description="Helical" evidence="2">
    <location>
        <begin position="89"/>
        <end position="115"/>
    </location>
</feature>
<accession>A0A2P6NHR9</accession>
<feature type="region of interest" description="Disordered" evidence="1">
    <location>
        <begin position="1"/>
        <end position="25"/>
    </location>
</feature>
<protein>
    <recommendedName>
        <fullName evidence="5">Transmembrane protein</fullName>
    </recommendedName>
</protein>
<gene>
    <name evidence="3" type="ORF">PROFUN_04379</name>
</gene>
<dbReference type="EMBL" id="MDYQ01000081">
    <property type="protein sequence ID" value="PRP83505.1"/>
    <property type="molecule type" value="Genomic_DNA"/>
</dbReference>
<name>A0A2P6NHR9_9EUKA</name>
<comment type="caution">
    <text evidence="3">The sequence shown here is derived from an EMBL/GenBank/DDBJ whole genome shotgun (WGS) entry which is preliminary data.</text>
</comment>
<feature type="transmembrane region" description="Helical" evidence="2">
    <location>
        <begin position="230"/>
        <end position="256"/>
    </location>
</feature>
<evidence type="ECO:0000313" key="4">
    <source>
        <dbReference type="Proteomes" id="UP000241769"/>
    </source>
</evidence>
<feature type="transmembrane region" description="Helical" evidence="2">
    <location>
        <begin position="185"/>
        <end position="210"/>
    </location>
</feature>
<sequence>MNEEEGENREEDTEKLLSDTKEDRDEKIRVEDGVTSHNFRVGEVTIANELNETDSYGVVATLCVLFGFWMAPIAPLCACFRTIERRAPFLWLIILILLQMGGLLDMLADIYYVLMCRFDETAELQRYSMWILIASSIISMLTLTCLYRRSRRPKEINRSPIYFYCGGNSRSDHGESAGSCGPEGIFLVVFLFFIILLVMKLLVLAIRFMGLFWSLFSLLRHGRFTKSDNLAMQAIMLFLLVDFITGAVPFGVIVLIEYLREEGLGQTFFIVKMSAFGSDILTGTYIIYFCVFDALQCLRGRTSHTLDV</sequence>